<dbReference type="Gene3D" id="3.30.560.10">
    <property type="entry name" value="Glucose Oxidase, domain 3"/>
    <property type="match status" value="1"/>
</dbReference>
<accession>A0A9P8VMR0</accession>
<sequence>MKSITWAILASSAAAYSIPSGTRPYGAAASSRPKCGGIKPQNDTTPGAEYDYVIVGGGIAGITLANRLTETGENQVLVLEAGELDQNEAFITTPGSVGSGVGTSYDWNLTSAASPGSNNREVNLPSGRGVGGGSLINQMVFTRGNRGDFDRWEAFGNEGVNWDDMLENFKKSENFTPPALPIVEEFGATFDLDAHGFEGAVQSTYPPFYWPSVNNIAAATRELGIPVLQDGQGGNNAGGYFCPKSQKPVENTRSSARAAHYEQAVGRPNFHLTTGAHVTKIQLEGTKAVGVEYAPSAGSERINVKARKEIILSAGALQSPKILQLSGIGDAATLSAADIEVAVELPGVGHNLQDHPLLALVFALNLPLSSANLTSNAAFAAEAAELYQTQRTGPLANPGGEFLLFLPVSNFTDRASELQTVAQSQDPASLVSTAPETVQAGFAQQHSLLTETLTSDSATALEILWGDGAIILGVENPFSRGSVKIASNDPFAPPVIDTNYFSNPIDLAVLVEGVKFARTIMATQAMAEAVPFEIVPGANVTSDASIEAFIKENVATFAHYSGTTTMGPLELGGVVDTSYRVYGVENLRVVDAGVIPMVPAAHTSTTVYALAERAAALIQL</sequence>
<dbReference type="AlphaFoldDB" id="A0A9P8VMR0"/>
<evidence type="ECO:0000256" key="1">
    <source>
        <dbReference type="ARBA" id="ARBA00010790"/>
    </source>
</evidence>
<keyword evidence="4" id="KW-0285">Flavoprotein</keyword>
<evidence type="ECO:0000256" key="4">
    <source>
        <dbReference type="RuleBase" id="RU003968"/>
    </source>
</evidence>
<dbReference type="PANTHER" id="PTHR11552">
    <property type="entry name" value="GLUCOSE-METHANOL-CHOLINE GMC OXIDOREDUCTASE"/>
    <property type="match status" value="1"/>
</dbReference>
<dbReference type="OrthoDB" id="269227at2759"/>
<organism evidence="8 9">
    <name type="scientific">Plectosphaerella plurivora</name>
    <dbReference type="NCBI Taxonomy" id="936078"/>
    <lineage>
        <taxon>Eukaryota</taxon>
        <taxon>Fungi</taxon>
        <taxon>Dikarya</taxon>
        <taxon>Ascomycota</taxon>
        <taxon>Pezizomycotina</taxon>
        <taxon>Sordariomycetes</taxon>
        <taxon>Hypocreomycetidae</taxon>
        <taxon>Glomerellales</taxon>
        <taxon>Plectosphaerellaceae</taxon>
        <taxon>Plectosphaerella</taxon>
    </lineage>
</organism>
<feature type="active site" description="Proton acceptor" evidence="2">
    <location>
        <position position="602"/>
    </location>
</feature>
<comment type="cofactor">
    <cofactor evidence="3">
        <name>FAD</name>
        <dbReference type="ChEBI" id="CHEBI:57692"/>
    </cofactor>
</comment>
<evidence type="ECO:0000313" key="8">
    <source>
        <dbReference type="EMBL" id="KAH6697303.1"/>
    </source>
</evidence>
<proteinExistence type="inferred from homology"/>
<evidence type="ECO:0000259" key="6">
    <source>
        <dbReference type="PROSITE" id="PS00623"/>
    </source>
</evidence>
<feature type="active site" description="Proton donor" evidence="2">
    <location>
        <position position="559"/>
    </location>
</feature>
<evidence type="ECO:0000313" key="9">
    <source>
        <dbReference type="Proteomes" id="UP000770015"/>
    </source>
</evidence>
<dbReference type="Gene3D" id="3.50.50.60">
    <property type="entry name" value="FAD/NAD(P)-binding domain"/>
    <property type="match status" value="1"/>
</dbReference>
<evidence type="ECO:0000256" key="5">
    <source>
        <dbReference type="SAM" id="SignalP"/>
    </source>
</evidence>
<comment type="caution">
    <text evidence="8">The sequence shown here is derived from an EMBL/GenBank/DDBJ whole genome shotgun (WGS) entry which is preliminary data.</text>
</comment>
<gene>
    <name evidence="8" type="ORF">F5X68DRAFT_238687</name>
</gene>
<feature type="domain" description="Glucose-methanol-choline oxidoreductase N-terminal" evidence="6">
    <location>
        <begin position="127"/>
        <end position="150"/>
    </location>
</feature>
<dbReference type="SUPFAM" id="SSF51905">
    <property type="entry name" value="FAD/NAD(P)-binding domain"/>
    <property type="match status" value="1"/>
</dbReference>
<feature type="signal peptide" evidence="5">
    <location>
        <begin position="1"/>
        <end position="15"/>
    </location>
</feature>
<dbReference type="InterPro" id="IPR000172">
    <property type="entry name" value="GMC_OxRdtase_N"/>
</dbReference>
<keyword evidence="9" id="KW-1185">Reference proteome</keyword>
<dbReference type="EMBL" id="JAGSXJ010000001">
    <property type="protein sequence ID" value="KAH6697303.1"/>
    <property type="molecule type" value="Genomic_DNA"/>
</dbReference>
<evidence type="ECO:0000256" key="2">
    <source>
        <dbReference type="PIRSR" id="PIRSR000137-1"/>
    </source>
</evidence>
<feature type="binding site" evidence="3">
    <location>
        <position position="278"/>
    </location>
    <ligand>
        <name>FAD</name>
        <dbReference type="ChEBI" id="CHEBI:57692"/>
    </ligand>
</feature>
<protein>
    <submittedName>
        <fullName evidence="8">Choline dehydrogenase</fullName>
    </submittedName>
</protein>
<dbReference type="PIRSF" id="PIRSF000137">
    <property type="entry name" value="Alcohol_oxidase"/>
    <property type="match status" value="1"/>
</dbReference>
<dbReference type="Proteomes" id="UP000770015">
    <property type="component" value="Unassembled WGS sequence"/>
</dbReference>
<dbReference type="SUPFAM" id="SSF54373">
    <property type="entry name" value="FAD-linked reductases, C-terminal domain"/>
    <property type="match status" value="1"/>
</dbReference>
<dbReference type="GO" id="GO:0016614">
    <property type="term" value="F:oxidoreductase activity, acting on CH-OH group of donors"/>
    <property type="evidence" value="ECO:0007669"/>
    <property type="project" value="InterPro"/>
</dbReference>
<dbReference type="PROSITE" id="PS00624">
    <property type="entry name" value="GMC_OXRED_2"/>
    <property type="match status" value="1"/>
</dbReference>
<dbReference type="PROSITE" id="PS00623">
    <property type="entry name" value="GMC_OXRED_1"/>
    <property type="match status" value="1"/>
</dbReference>
<reference evidence="8" key="1">
    <citation type="journal article" date="2021" name="Nat. Commun.">
        <title>Genetic determinants of endophytism in the Arabidopsis root mycobiome.</title>
        <authorList>
            <person name="Mesny F."/>
            <person name="Miyauchi S."/>
            <person name="Thiergart T."/>
            <person name="Pickel B."/>
            <person name="Atanasova L."/>
            <person name="Karlsson M."/>
            <person name="Huettel B."/>
            <person name="Barry K.W."/>
            <person name="Haridas S."/>
            <person name="Chen C."/>
            <person name="Bauer D."/>
            <person name="Andreopoulos W."/>
            <person name="Pangilinan J."/>
            <person name="LaButti K."/>
            <person name="Riley R."/>
            <person name="Lipzen A."/>
            <person name="Clum A."/>
            <person name="Drula E."/>
            <person name="Henrissat B."/>
            <person name="Kohler A."/>
            <person name="Grigoriev I.V."/>
            <person name="Martin F.M."/>
            <person name="Hacquard S."/>
        </authorList>
    </citation>
    <scope>NUCLEOTIDE SEQUENCE</scope>
    <source>
        <strain evidence="8">MPI-SDFR-AT-0117</strain>
    </source>
</reference>
<feature type="domain" description="Glucose-methanol-choline oxidoreductase N-terminal" evidence="7">
    <location>
        <begin position="315"/>
        <end position="329"/>
    </location>
</feature>
<dbReference type="Pfam" id="PF00732">
    <property type="entry name" value="GMC_oxred_N"/>
    <property type="match status" value="1"/>
</dbReference>
<feature type="chain" id="PRO_5040487971" evidence="5">
    <location>
        <begin position="16"/>
        <end position="620"/>
    </location>
</feature>
<dbReference type="GO" id="GO:0050660">
    <property type="term" value="F:flavin adenine dinucleotide binding"/>
    <property type="evidence" value="ECO:0007669"/>
    <property type="project" value="InterPro"/>
</dbReference>
<evidence type="ECO:0000256" key="3">
    <source>
        <dbReference type="PIRSR" id="PIRSR000137-2"/>
    </source>
</evidence>
<name>A0A9P8VMR0_9PEZI</name>
<dbReference type="GO" id="GO:0044550">
    <property type="term" value="P:secondary metabolite biosynthetic process"/>
    <property type="evidence" value="ECO:0007669"/>
    <property type="project" value="TreeGrafter"/>
</dbReference>
<dbReference type="InterPro" id="IPR007867">
    <property type="entry name" value="GMC_OxRtase_C"/>
</dbReference>
<dbReference type="Pfam" id="PF05199">
    <property type="entry name" value="GMC_oxred_C"/>
    <property type="match status" value="1"/>
</dbReference>
<dbReference type="InterPro" id="IPR036188">
    <property type="entry name" value="FAD/NAD-bd_sf"/>
</dbReference>
<comment type="similarity">
    <text evidence="1 4">Belongs to the GMC oxidoreductase family.</text>
</comment>
<evidence type="ECO:0000259" key="7">
    <source>
        <dbReference type="PROSITE" id="PS00624"/>
    </source>
</evidence>
<keyword evidence="5" id="KW-0732">Signal</keyword>
<feature type="binding site" evidence="3">
    <location>
        <begin position="137"/>
        <end position="140"/>
    </location>
    <ligand>
        <name>FAD</name>
        <dbReference type="ChEBI" id="CHEBI:57692"/>
    </ligand>
</feature>
<dbReference type="PANTHER" id="PTHR11552:SF115">
    <property type="entry name" value="DEHYDROGENASE XPTC-RELATED"/>
    <property type="match status" value="1"/>
</dbReference>
<keyword evidence="3 4" id="KW-0274">FAD</keyword>
<dbReference type="InterPro" id="IPR012132">
    <property type="entry name" value="GMC_OxRdtase"/>
</dbReference>